<dbReference type="SUPFAM" id="SSF51445">
    <property type="entry name" value="(Trans)glycosidases"/>
    <property type="match status" value="1"/>
</dbReference>
<feature type="domain" description="Glycosyl hydrolase family 13 catalytic" evidence="2">
    <location>
        <begin position="491"/>
        <end position="872"/>
    </location>
</feature>
<dbReference type="CDD" id="cd11341">
    <property type="entry name" value="AmyAc_Pullulanase_LD-like"/>
    <property type="match status" value="1"/>
</dbReference>
<dbReference type="Pfam" id="PF02368">
    <property type="entry name" value="Big_2"/>
    <property type="match status" value="1"/>
</dbReference>
<keyword evidence="4" id="KW-1185">Reference proteome</keyword>
<dbReference type="STRING" id="1513793.SAMN06296036_10924"/>
<dbReference type="GO" id="GO:0005975">
    <property type="term" value="P:carbohydrate metabolic process"/>
    <property type="evidence" value="ECO:0007669"/>
    <property type="project" value="InterPro"/>
</dbReference>
<dbReference type="InterPro" id="IPR008964">
    <property type="entry name" value="Invasin/intimin_cell_adhesion"/>
</dbReference>
<dbReference type="InterPro" id="IPR003343">
    <property type="entry name" value="Big_2"/>
</dbReference>
<evidence type="ECO:0000256" key="1">
    <source>
        <dbReference type="ARBA" id="ARBA00008061"/>
    </source>
</evidence>
<dbReference type="EMBL" id="FWZT01000009">
    <property type="protein sequence ID" value="SMF28584.1"/>
    <property type="molecule type" value="Genomic_DNA"/>
</dbReference>
<comment type="similarity">
    <text evidence="1">Belongs to the glycosyl hydrolase 13 family.</text>
</comment>
<dbReference type="SUPFAM" id="SSF49373">
    <property type="entry name" value="Invasin/intimin cell-adhesion fragments"/>
    <property type="match status" value="1"/>
</dbReference>
<dbReference type="Proteomes" id="UP000192907">
    <property type="component" value="Unassembled WGS sequence"/>
</dbReference>
<dbReference type="RefSeq" id="WP_159455356.1">
    <property type="nucleotide sequence ID" value="NZ_FWZT01000009.1"/>
</dbReference>
<dbReference type="SUPFAM" id="SSF81296">
    <property type="entry name" value="E set domains"/>
    <property type="match status" value="1"/>
</dbReference>
<dbReference type="Pfam" id="PF00128">
    <property type="entry name" value="Alpha-amylase"/>
    <property type="match status" value="1"/>
</dbReference>
<dbReference type="SMART" id="SM00642">
    <property type="entry name" value="Aamy"/>
    <property type="match status" value="1"/>
</dbReference>
<dbReference type="Gene3D" id="2.60.40.10">
    <property type="entry name" value="Immunoglobulins"/>
    <property type="match status" value="2"/>
</dbReference>
<dbReference type="InterPro" id="IPR006047">
    <property type="entry name" value="GH13_cat_dom"/>
</dbReference>
<dbReference type="InterPro" id="IPR014756">
    <property type="entry name" value="Ig_E-set"/>
</dbReference>
<proteinExistence type="inferred from homology"/>
<sequence length="984" mass="110669">MLSKPLRRWILFCQLFGLVGTVWGQSQAFRIAIEPSRVAALGLDQSQRLRVISLRDNGTSYFFRGKVEWQSLTPSLASVSKDGWVKGLGEGDARIKAIAPDLGMEAEFSLSVVAKPFEIYLQAPRNWQKAHIWYWYLQGGADITGRDPTGEPWPAAFSQSLGAWPGPAMEAVEGMPGWFKAKLPRFDNHQEFPDTPLKPQPVRMVFSNPDRGEQTRDMIHGNGCFLAYNRYLGDPSNKVIDGRWDSPNNCPAFFKPLRAVVEAPGGPIYASQATVRIRSQGAENTQLFYNLEGRLAQATDPMASSSQSISIGPAITKQGEVDLCLAALTAENYGHNRCFHFWAGDPSKFKKLGAVYSTNETTFSIWSPDRSSVELWLDGRTIPMGYIGDAVNKPGIWAVTVAGDYKLKPYNFVIDGVTVRDPYGTMVQPGTDFNIVMNTSGIEPEGGWHGSPHLNKREDAIIYEMNIRDFTWDPSSGVNPDHRGRFLGAVESGTHLFKGGFQENPRISTGIDHLKELGITHVQLLPVFDYATCSAKDPQNSDSCYNWGYDPENFNIPEERYSLRPDDYEFRVQEFQTMVNEFHKAGISVVMDVVYNHTWVRPWRETDEGEKVLGDITGQYFLQDEEGFGYQLTGTGNTVDPSRNPMVDQFILDSLIYWIETYHVDGFRFDLAGVFDHQIISRWATALQERFPDKKLLLYGEPWTALDDPNPDHFRLYHMPQMFDRQGRFSHFGGFNFPFREAIKGFNDWGGGGGFAFNQITSSRTIMNGLRGSIGRSNYLASEFAIDPAQTINYVSSHDNLTLYDKISAWAVSQGRFISTGYKARISAFANSIVLMSQGVPFIHSGAELLRSKNGVANSYQAGDLINRIDWRRKAEHWPVFDMYRHVIHNRKRFEGLRLGTEDEINQAVRVYDRGYGLIEVSIRGDGTSRHELLILLNSGPDRDYILPPGLWTAAIEQGISTRDRPVQGVIKAAGTAVTLLYRP</sequence>
<evidence type="ECO:0000313" key="3">
    <source>
        <dbReference type="EMBL" id="SMF28584.1"/>
    </source>
</evidence>
<organism evidence="3 4">
    <name type="scientific">Pseudobacteriovorax antillogorgiicola</name>
    <dbReference type="NCBI Taxonomy" id="1513793"/>
    <lineage>
        <taxon>Bacteria</taxon>
        <taxon>Pseudomonadati</taxon>
        <taxon>Bdellovibrionota</taxon>
        <taxon>Oligoflexia</taxon>
        <taxon>Oligoflexales</taxon>
        <taxon>Pseudobacteriovoracaceae</taxon>
        <taxon>Pseudobacteriovorax</taxon>
    </lineage>
</organism>
<accession>A0A1Y6BZE4</accession>
<dbReference type="InterPro" id="IPR013783">
    <property type="entry name" value="Ig-like_fold"/>
</dbReference>
<dbReference type="InterPro" id="IPR017853">
    <property type="entry name" value="GH"/>
</dbReference>
<protein>
    <submittedName>
        <fullName evidence="3">Pullulanase, type I</fullName>
    </submittedName>
</protein>
<evidence type="ECO:0000313" key="4">
    <source>
        <dbReference type="Proteomes" id="UP000192907"/>
    </source>
</evidence>
<dbReference type="Gene3D" id="2.60.40.1080">
    <property type="match status" value="1"/>
</dbReference>
<gene>
    <name evidence="3" type="ORF">SAMN06296036_10924</name>
</gene>
<dbReference type="PANTHER" id="PTHR43002">
    <property type="entry name" value="GLYCOGEN DEBRANCHING ENZYME"/>
    <property type="match status" value="1"/>
</dbReference>
<dbReference type="AlphaFoldDB" id="A0A1Y6BZE4"/>
<reference evidence="4" key="1">
    <citation type="submission" date="2017-04" db="EMBL/GenBank/DDBJ databases">
        <authorList>
            <person name="Varghese N."/>
            <person name="Submissions S."/>
        </authorList>
    </citation>
    <scope>NUCLEOTIDE SEQUENCE [LARGE SCALE GENOMIC DNA]</scope>
    <source>
        <strain evidence="4">RKEM611</strain>
    </source>
</reference>
<dbReference type="Gene3D" id="3.20.20.80">
    <property type="entry name" value="Glycosidases"/>
    <property type="match status" value="1"/>
</dbReference>
<evidence type="ECO:0000259" key="2">
    <source>
        <dbReference type="SMART" id="SM00642"/>
    </source>
</evidence>
<name>A0A1Y6BZE4_9BACT</name>